<proteinExistence type="predicted"/>
<gene>
    <name evidence="3" type="ORF">FOH10_04270</name>
</gene>
<evidence type="ECO:0000256" key="2">
    <source>
        <dbReference type="SAM" id="Phobius"/>
    </source>
</evidence>
<reference evidence="3 4" key="1">
    <citation type="submission" date="2019-07" db="EMBL/GenBank/DDBJ databases">
        <title>Complete Genome Sequence and Methylome Analysis of Nocardia otitidis-caviarum NEB252.</title>
        <authorList>
            <person name="Fomenkov A."/>
            <person name="Anton B.P."/>
            <person name="Vincze T."/>
            <person name="Roberts R.J."/>
        </authorList>
    </citation>
    <scope>NUCLEOTIDE SEQUENCE [LARGE SCALE GENOMIC DNA]</scope>
    <source>
        <strain evidence="3 4">NEB252</strain>
    </source>
</reference>
<keyword evidence="2" id="KW-0812">Transmembrane</keyword>
<feature type="transmembrane region" description="Helical" evidence="2">
    <location>
        <begin position="154"/>
        <end position="173"/>
    </location>
</feature>
<keyword evidence="2" id="KW-1133">Transmembrane helix</keyword>
<evidence type="ECO:0000313" key="4">
    <source>
        <dbReference type="Proteomes" id="UP000317039"/>
    </source>
</evidence>
<evidence type="ECO:0000256" key="1">
    <source>
        <dbReference type="SAM" id="MobiDB-lite"/>
    </source>
</evidence>
<dbReference type="GeneID" id="80331612"/>
<sequence length="331" mass="34847">MADGAHCRTNYSTLASVFVMVIDTGIAEPGEMSTQTPWQVQEDPTRPYAGDEEFVRAVTVRRFDLRSGWGYLCIAVTSLVTLVLLFQPWLSATGPNGTVTVDAFGNIVDWPIAYGRPEENISGAWAFLAVAALVVTVAAVLLRLWIPVRTLSRLVLASASAAALLVVAVRYYLDGKGSELRALTERTDALDGSLGDLLDTLLTGNQNPAADAVAPTAAGSSFELAATLSCGAAAVTVFVALLTVLWHPGRSVATVRSAETFEGFDYGGPGGSGKGASGNRKSGNRIDAPMINSASMDPSEYVTPRTKTMAPGRTSDTSVPPRTNTLVSVFV</sequence>
<organism evidence="3 4">
    <name type="scientific">Nocardia otitidiscaviarum</name>
    <dbReference type="NCBI Taxonomy" id="1823"/>
    <lineage>
        <taxon>Bacteria</taxon>
        <taxon>Bacillati</taxon>
        <taxon>Actinomycetota</taxon>
        <taxon>Actinomycetes</taxon>
        <taxon>Mycobacteriales</taxon>
        <taxon>Nocardiaceae</taxon>
        <taxon>Nocardia</taxon>
    </lineage>
</organism>
<feature type="transmembrane region" description="Helical" evidence="2">
    <location>
        <begin position="224"/>
        <end position="246"/>
    </location>
</feature>
<dbReference type="Proteomes" id="UP000317039">
    <property type="component" value="Chromosome"/>
</dbReference>
<protein>
    <submittedName>
        <fullName evidence="3">Uncharacterized protein</fullName>
    </submittedName>
</protein>
<name>A0A516NGQ7_9NOCA</name>
<evidence type="ECO:0000313" key="3">
    <source>
        <dbReference type="EMBL" id="QDP78067.1"/>
    </source>
</evidence>
<feature type="transmembrane region" description="Helical" evidence="2">
    <location>
        <begin position="124"/>
        <end position="142"/>
    </location>
</feature>
<dbReference type="AlphaFoldDB" id="A0A516NGQ7"/>
<feature type="region of interest" description="Disordered" evidence="1">
    <location>
        <begin position="264"/>
        <end position="323"/>
    </location>
</feature>
<dbReference type="EMBL" id="CP041695">
    <property type="protein sequence ID" value="QDP78067.1"/>
    <property type="molecule type" value="Genomic_DNA"/>
</dbReference>
<accession>A0A516NGQ7</accession>
<feature type="transmembrane region" description="Helical" evidence="2">
    <location>
        <begin position="69"/>
        <end position="90"/>
    </location>
</feature>
<feature type="compositionally biased region" description="Gly residues" evidence="1">
    <location>
        <begin position="265"/>
        <end position="276"/>
    </location>
</feature>
<keyword evidence="2" id="KW-0472">Membrane</keyword>
<dbReference type="KEGG" id="nod:FOH10_04270"/>
<feature type="compositionally biased region" description="Polar residues" evidence="1">
    <location>
        <begin position="314"/>
        <end position="323"/>
    </location>
</feature>
<dbReference type="RefSeq" id="WP_143979702.1">
    <property type="nucleotide sequence ID" value="NZ_CP041695.1"/>
</dbReference>